<dbReference type="SUPFAM" id="SSF51735">
    <property type="entry name" value="NAD(P)-binding Rossmann-fold domains"/>
    <property type="match status" value="1"/>
</dbReference>
<feature type="domain" description="Saccharopine dehydrogenase NADP binding" evidence="2">
    <location>
        <begin position="64"/>
        <end position="191"/>
    </location>
</feature>
<protein>
    <submittedName>
        <fullName evidence="3">Putative membrane protein</fullName>
    </submittedName>
</protein>
<dbReference type="EMBL" id="FR845719">
    <property type="protein sequence ID" value="CCA59695.1"/>
    <property type="molecule type" value="Genomic_DNA"/>
</dbReference>
<sequence length="447" mass="46514">MDTGAGVGDGTGAEPPAEEARAATAGAGAPGAEATATDGVGAAGAETAAGASARATDEVRPYDVVLFGATGFVGTLTAEYLAAHAPAGCRWALAGRNRAGLTALRERLAARWPHCAELPLVVADAADPGSLGELAESARVVATTVGPYVWYGDGLVAACAEAGTDYLDLTGEAEFVDLTYVRHDARARETGARIVHACGFDSVPHDLGAYFTVRQLPEGVPLRVDGFVRAGAQFSGGTFASALTAFGRGRQILRAAHERRLHEPRLVGRRARAPLGGPRFSRETGTWALPLPTLDPQVVARSAAAMERYGPDFRYRHYASVKTLPMALGGAAVVGASALAAQLPPVRDWLMGRYQAGEGPSAERRARSWFSVRFVGEGGGRRVFTEVSGGDPGYDETAKMLAESALCLAFDALPKTAGQVTTAAAMGDALIARLTEAGLRFRVAHRS</sequence>
<organism evidence="3 4">
    <name type="scientific">Streptomyces venezuelae (strain ATCC 10712 / CBS 650.69 / DSM 40230 / JCM 4526 / NBRC 13096 / PD 04745)</name>
    <dbReference type="NCBI Taxonomy" id="953739"/>
    <lineage>
        <taxon>Bacteria</taxon>
        <taxon>Bacillati</taxon>
        <taxon>Actinomycetota</taxon>
        <taxon>Actinomycetes</taxon>
        <taxon>Kitasatosporales</taxon>
        <taxon>Streptomycetaceae</taxon>
        <taxon>Streptomyces</taxon>
    </lineage>
</organism>
<dbReference type="GO" id="GO:0005886">
    <property type="term" value="C:plasma membrane"/>
    <property type="evidence" value="ECO:0007669"/>
    <property type="project" value="TreeGrafter"/>
</dbReference>
<evidence type="ECO:0000256" key="1">
    <source>
        <dbReference type="SAM" id="MobiDB-lite"/>
    </source>
</evidence>
<evidence type="ECO:0000259" key="2">
    <source>
        <dbReference type="Pfam" id="PF03435"/>
    </source>
</evidence>
<dbReference type="OrthoDB" id="4369409at2"/>
<feature type="compositionally biased region" description="Gly residues" evidence="1">
    <location>
        <begin position="1"/>
        <end position="11"/>
    </location>
</feature>
<reference evidence="3 4" key="1">
    <citation type="journal article" date="2011" name="BMC Genomics">
        <title>Genome-wide analysis of the role of GlnR in Streptomyces venezuelae provides new insights into global nitrogen regulation in actinomycetes.</title>
        <authorList>
            <person name="Pullan S.T."/>
            <person name="Bibb M.J."/>
            <person name="Merrick M."/>
        </authorList>
    </citation>
    <scope>NUCLEOTIDE SEQUENCE [LARGE SCALE GENOMIC DNA]</scope>
    <source>
        <strain evidence="3">ATCC 10712</strain>
    </source>
</reference>
<proteinExistence type="predicted"/>
<dbReference type="PANTHER" id="PTHR12286:SF5">
    <property type="entry name" value="SACCHAROPINE DEHYDROGENASE-LIKE OXIDOREDUCTASE"/>
    <property type="match status" value="1"/>
</dbReference>
<dbReference type="KEGG" id="sve:SVEN_6409"/>
<dbReference type="InterPro" id="IPR036291">
    <property type="entry name" value="NAD(P)-bd_dom_sf"/>
</dbReference>
<evidence type="ECO:0000313" key="3">
    <source>
        <dbReference type="EMBL" id="CCA59695.1"/>
    </source>
</evidence>
<accession>F2RF10</accession>
<feature type="compositionally biased region" description="Low complexity" evidence="1">
    <location>
        <begin position="22"/>
        <end position="37"/>
    </location>
</feature>
<dbReference type="Gene3D" id="3.40.50.720">
    <property type="entry name" value="NAD(P)-binding Rossmann-like Domain"/>
    <property type="match status" value="1"/>
</dbReference>
<dbReference type="STRING" id="953739.SVEN_6409"/>
<dbReference type="GO" id="GO:0009247">
    <property type="term" value="P:glycolipid biosynthetic process"/>
    <property type="evidence" value="ECO:0007669"/>
    <property type="project" value="TreeGrafter"/>
</dbReference>
<dbReference type="RefSeq" id="WP_015037590.1">
    <property type="nucleotide sequence ID" value="NC_018750.1"/>
</dbReference>
<dbReference type="InterPro" id="IPR051276">
    <property type="entry name" value="Saccharopine_DH-like_oxidrdct"/>
</dbReference>
<name>F2RF10_STRVP</name>
<dbReference type="eggNOG" id="COG3268">
    <property type="taxonomic scope" value="Bacteria"/>
</dbReference>
<dbReference type="InterPro" id="IPR005097">
    <property type="entry name" value="Sacchrp_dh_NADP-bd"/>
</dbReference>
<dbReference type="HOGENOM" id="CLU_031002_0_2_11"/>
<dbReference type="Proteomes" id="UP000006854">
    <property type="component" value="Chromosome"/>
</dbReference>
<dbReference type="GeneID" id="51866936"/>
<dbReference type="PATRIC" id="fig|953739.5.peg.1615"/>
<keyword evidence="4" id="KW-1185">Reference proteome</keyword>
<gene>
    <name evidence="3" type="ordered locus">SVEN_6409</name>
</gene>
<dbReference type="AlphaFoldDB" id="F2RF10"/>
<dbReference type="Pfam" id="PF03435">
    <property type="entry name" value="Sacchrp_dh_NADP"/>
    <property type="match status" value="1"/>
</dbReference>
<feature type="region of interest" description="Disordered" evidence="1">
    <location>
        <begin position="1"/>
        <end position="37"/>
    </location>
</feature>
<dbReference type="PANTHER" id="PTHR12286">
    <property type="entry name" value="SACCHAROPINE DEHYDROGENASE-LIKE OXIDOREDUCTASE"/>
    <property type="match status" value="1"/>
</dbReference>
<evidence type="ECO:0000313" key="4">
    <source>
        <dbReference type="Proteomes" id="UP000006854"/>
    </source>
</evidence>